<organism evidence="6 7">
    <name type="scientific">Cynoglossus semilaevis</name>
    <name type="common">Tongue sole</name>
    <dbReference type="NCBI Taxonomy" id="244447"/>
    <lineage>
        <taxon>Eukaryota</taxon>
        <taxon>Metazoa</taxon>
        <taxon>Chordata</taxon>
        <taxon>Craniata</taxon>
        <taxon>Vertebrata</taxon>
        <taxon>Euteleostomi</taxon>
        <taxon>Actinopterygii</taxon>
        <taxon>Neopterygii</taxon>
        <taxon>Teleostei</taxon>
        <taxon>Neoteleostei</taxon>
        <taxon>Acanthomorphata</taxon>
        <taxon>Carangaria</taxon>
        <taxon>Pleuronectiformes</taxon>
        <taxon>Pleuronectoidei</taxon>
        <taxon>Cynoglossidae</taxon>
        <taxon>Cynoglossinae</taxon>
        <taxon>Cynoglossus</taxon>
    </lineage>
</organism>
<dbReference type="OMA" id="IMMEIAV"/>
<evidence type="ECO:0000256" key="3">
    <source>
        <dbReference type="ARBA" id="ARBA00022989"/>
    </source>
</evidence>
<feature type="transmembrane region" description="Helical" evidence="5">
    <location>
        <begin position="64"/>
        <end position="83"/>
    </location>
</feature>
<dbReference type="AlphaFoldDB" id="A0A3P8WKG6"/>
<keyword evidence="7" id="KW-1185">Reference proteome</keyword>
<evidence type="ECO:0000256" key="2">
    <source>
        <dbReference type="ARBA" id="ARBA00022692"/>
    </source>
</evidence>
<comment type="subcellular location">
    <subcellularLocation>
        <location evidence="1">Membrane</location>
        <topology evidence="1">Multi-pass membrane protein</topology>
    </subcellularLocation>
</comment>
<sequence length="103" mass="10942">FIKTILAMVGKFGITAPFSIIYVYSAEVFPTVVQNGIGMASMCARIGGVLAPLMFFLRHISLEAPMVVCGICPLLGAALTVLLPETANRPLLDTIEEVEGSDV</sequence>
<evidence type="ECO:0000313" key="6">
    <source>
        <dbReference type="Ensembl" id="ENSCSEP00000026972.1"/>
    </source>
</evidence>
<feature type="transmembrane region" description="Helical" evidence="5">
    <location>
        <begin position="37"/>
        <end position="57"/>
    </location>
</feature>
<keyword evidence="3 5" id="KW-1133">Transmembrane helix</keyword>
<dbReference type="Ensembl" id="ENSCSET00000027333.1">
    <property type="protein sequence ID" value="ENSCSEP00000026972.1"/>
    <property type="gene ID" value="ENSCSEG00000017228.1"/>
</dbReference>
<dbReference type="GO" id="GO:0016020">
    <property type="term" value="C:membrane"/>
    <property type="evidence" value="ECO:0007669"/>
    <property type="project" value="UniProtKB-SubCell"/>
</dbReference>
<dbReference type="PANTHER" id="PTHR24064">
    <property type="entry name" value="SOLUTE CARRIER FAMILY 22 MEMBER"/>
    <property type="match status" value="1"/>
</dbReference>
<name>A0A3P8WKG6_CYNSE</name>
<dbReference type="GeneTree" id="ENSGT00940000164843"/>
<dbReference type="Proteomes" id="UP000265120">
    <property type="component" value="Chromosome 7"/>
</dbReference>
<dbReference type="InParanoid" id="A0A3P8WKG6"/>
<dbReference type="InterPro" id="IPR036259">
    <property type="entry name" value="MFS_trans_sf"/>
</dbReference>
<dbReference type="SUPFAM" id="SSF103473">
    <property type="entry name" value="MFS general substrate transporter"/>
    <property type="match status" value="1"/>
</dbReference>
<evidence type="ECO:0000313" key="7">
    <source>
        <dbReference type="Proteomes" id="UP000265120"/>
    </source>
</evidence>
<keyword evidence="2 5" id="KW-0812">Transmembrane</keyword>
<reference evidence="6" key="2">
    <citation type="submission" date="2025-08" db="UniProtKB">
        <authorList>
            <consortium name="Ensembl"/>
        </authorList>
    </citation>
    <scope>IDENTIFICATION</scope>
</reference>
<evidence type="ECO:0000256" key="1">
    <source>
        <dbReference type="ARBA" id="ARBA00004141"/>
    </source>
</evidence>
<evidence type="ECO:0000256" key="5">
    <source>
        <dbReference type="SAM" id="Phobius"/>
    </source>
</evidence>
<keyword evidence="4 5" id="KW-0472">Membrane</keyword>
<dbReference type="STRING" id="244447.ENSCSEP00000026972"/>
<reference evidence="6 7" key="1">
    <citation type="journal article" date="2014" name="Nat. Genet.">
        <title>Whole-genome sequence of a flatfish provides insights into ZW sex chromosome evolution and adaptation to a benthic lifestyle.</title>
        <authorList>
            <person name="Chen S."/>
            <person name="Zhang G."/>
            <person name="Shao C."/>
            <person name="Huang Q."/>
            <person name="Liu G."/>
            <person name="Zhang P."/>
            <person name="Song W."/>
            <person name="An N."/>
            <person name="Chalopin D."/>
            <person name="Volff J.N."/>
            <person name="Hong Y."/>
            <person name="Li Q."/>
            <person name="Sha Z."/>
            <person name="Zhou H."/>
            <person name="Xie M."/>
            <person name="Yu Q."/>
            <person name="Liu Y."/>
            <person name="Xiang H."/>
            <person name="Wang N."/>
            <person name="Wu K."/>
            <person name="Yang C."/>
            <person name="Zhou Q."/>
            <person name="Liao X."/>
            <person name="Yang L."/>
            <person name="Hu Q."/>
            <person name="Zhang J."/>
            <person name="Meng L."/>
            <person name="Jin L."/>
            <person name="Tian Y."/>
            <person name="Lian J."/>
            <person name="Yang J."/>
            <person name="Miao G."/>
            <person name="Liu S."/>
            <person name="Liang Z."/>
            <person name="Yan F."/>
            <person name="Li Y."/>
            <person name="Sun B."/>
            <person name="Zhang H."/>
            <person name="Zhang J."/>
            <person name="Zhu Y."/>
            <person name="Du M."/>
            <person name="Zhao Y."/>
            <person name="Schartl M."/>
            <person name="Tang Q."/>
            <person name="Wang J."/>
        </authorList>
    </citation>
    <scope>NUCLEOTIDE SEQUENCE</scope>
</reference>
<protein>
    <submittedName>
        <fullName evidence="6">Si:dkey-119m7.8</fullName>
    </submittedName>
</protein>
<evidence type="ECO:0000256" key="4">
    <source>
        <dbReference type="ARBA" id="ARBA00023136"/>
    </source>
</evidence>
<dbReference type="Gene3D" id="1.20.1250.20">
    <property type="entry name" value="MFS general substrate transporter like domains"/>
    <property type="match status" value="1"/>
</dbReference>
<proteinExistence type="predicted"/>
<feature type="transmembrane region" description="Helical" evidence="5">
    <location>
        <begin position="5"/>
        <end position="25"/>
    </location>
</feature>
<accession>A0A3P8WKG6</accession>
<reference evidence="6" key="3">
    <citation type="submission" date="2025-09" db="UniProtKB">
        <authorList>
            <consortium name="Ensembl"/>
        </authorList>
    </citation>
    <scope>IDENTIFICATION</scope>
</reference>